<gene>
    <name evidence="3" type="ORF">GPL20_02135</name>
</gene>
<evidence type="ECO:0000259" key="1">
    <source>
        <dbReference type="Pfam" id="PF00501"/>
    </source>
</evidence>
<feature type="domain" description="AMP-binding enzyme C-terminal" evidence="2">
    <location>
        <begin position="436"/>
        <end position="511"/>
    </location>
</feature>
<dbReference type="PANTHER" id="PTHR43767">
    <property type="entry name" value="LONG-CHAIN-FATTY-ACID--COA LIGASE"/>
    <property type="match status" value="1"/>
</dbReference>
<dbReference type="Proteomes" id="UP000449969">
    <property type="component" value="Unassembled WGS sequence"/>
</dbReference>
<dbReference type="Gene3D" id="3.40.50.12780">
    <property type="entry name" value="N-terminal domain of ligase-like"/>
    <property type="match status" value="1"/>
</dbReference>
<sequence length="525" mass="57831">MMNDPVPLLHDYLVQSARCKGAKIALVCDGHRVTYDQLETWSNAVAHHLVTAGIERGDRVMIFADNTVEAAVSFWASLKANAVACLINPLTRPDKLSYLLRDCQPTALITQSRLHATFCEPARHCLSLRRVIVSGTISEIDLNALPHAVRWSAATADEHDTAPARRCIDIDLAAIIYTSGSTGEPKGVMLTHRNMMTACTSVASYLDVREDEIILNALPLAFDYGLYQMIMAVRAGARLVLERSFAFPAEVLRHVAEERVTGFPGVPTMFSTLLQLESLKDYDLSSIRYLTSTGAALPVGHLRQLRDIFPGARIYSMYGLTECKRCTYLPPEDLDRKPSSVGIAIPNTEMWIVDECDQRVGPGVVGQLVIRGATVMKGYWRKPEATAKKLKPGPLPGEQVLYTGDHCRMDADGYLYFVSRSDEVIKSRGEKVAPKEVESALLDIPGIREAAVIGVPDDLLGHALKAFVVLDQGRSIGPKQIQRECQKRLESFMVPKYVVVAAELPRTDTGKINKRELTAGSLMIG</sequence>
<dbReference type="InterPro" id="IPR042099">
    <property type="entry name" value="ANL_N_sf"/>
</dbReference>
<dbReference type="InterPro" id="IPR045851">
    <property type="entry name" value="AMP-bd_C_sf"/>
</dbReference>
<dbReference type="EMBL" id="WQNE01000001">
    <property type="protein sequence ID" value="MVT71921.1"/>
    <property type="molecule type" value="Genomic_DNA"/>
</dbReference>
<evidence type="ECO:0000259" key="2">
    <source>
        <dbReference type="Pfam" id="PF13193"/>
    </source>
</evidence>
<keyword evidence="4" id="KW-1185">Reference proteome</keyword>
<dbReference type="GO" id="GO:0016877">
    <property type="term" value="F:ligase activity, forming carbon-sulfur bonds"/>
    <property type="evidence" value="ECO:0007669"/>
    <property type="project" value="UniProtKB-ARBA"/>
</dbReference>
<dbReference type="InterPro" id="IPR020845">
    <property type="entry name" value="AMP-binding_CS"/>
</dbReference>
<evidence type="ECO:0000313" key="4">
    <source>
        <dbReference type="Proteomes" id="UP000449969"/>
    </source>
</evidence>
<dbReference type="SUPFAM" id="SSF56801">
    <property type="entry name" value="Acetyl-CoA synthetase-like"/>
    <property type="match status" value="1"/>
</dbReference>
<dbReference type="PROSITE" id="PS00455">
    <property type="entry name" value="AMP_BINDING"/>
    <property type="match status" value="1"/>
</dbReference>
<dbReference type="Pfam" id="PF00501">
    <property type="entry name" value="AMP-binding"/>
    <property type="match status" value="1"/>
</dbReference>
<protein>
    <submittedName>
        <fullName evidence="3">AMP-binding protein</fullName>
    </submittedName>
</protein>
<proteinExistence type="predicted"/>
<dbReference type="InterPro" id="IPR000873">
    <property type="entry name" value="AMP-dep_synth/lig_dom"/>
</dbReference>
<reference evidence="3 4" key="1">
    <citation type="submission" date="2019-12" db="EMBL/GenBank/DDBJ databases">
        <title>Draft genome sequences Bradyrhizobium cajani AMBPC1010, Bradyrhizobium pachyrhizi AMBPC1040 and Bradyrhizobium yuanmingense ALSPC3051, three plant growth promoting strains isolated from nodules of Cajanus cajan L. in Dominican Republic.</title>
        <authorList>
            <person name="Flores-Felix J.D."/>
            <person name="Araujo J."/>
            <person name="Diaz-Alcantara C."/>
            <person name="Gonzalez-Andres F."/>
            <person name="Velazquez E."/>
        </authorList>
    </citation>
    <scope>NUCLEOTIDE SEQUENCE [LARGE SCALE GENOMIC DNA]</scope>
    <source>
        <strain evidence="3 4">1010</strain>
    </source>
</reference>
<evidence type="ECO:0000313" key="3">
    <source>
        <dbReference type="EMBL" id="MVT71921.1"/>
    </source>
</evidence>
<feature type="domain" description="AMP-dependent synthetase/ligase" evidence="1">
    <location>
        <begin position="15"/>
        <end position="380"/>
    </location>
</feature>
<accession>A0A844TA08</accession>
<name>A0A844TA08_9BRAD</name>
<organism evidence="3 4">
    <name type="scientific">Bradyrhizobium cajani</name>
    <dbReference type="NCBI Taxonomy" id="1928661"/>
    <lineage>
        <taxon>Bacteria</taxon>
        <taxon>Pseudomonadati</taxon>
        <taxon>Pseudomonadota</taxon>
        <taxon>Alphaproteobacteria</taxon>
        <taxon>Hyphomicrobiales</taxon>
        <taxon>Nitrobacteraceae</taxon>
        <taxon>Bradyrhizobium</taxon>
    </lineage>
</organism>
<comment type="caution">
    <text evidence="3">The sequence shown here is derived from an EMBL/GenBank/DDBJ whole genome shotgun (WGS) entry which is preliminary data.</text>
</comment>
<dbReference type="OrthoDB" id="9803968at2"/>
<dbReference type="Pfam" id="PF13193">
    <property type="entry name" value="AMP-binding_C"/>
    <property type="match status" value="1"/>
</dbReference>
<dbReference type="InterPro" id="IPR025110">
    <property type="entry name" value="AMP-bd_C"/>
</dbReference>
<dbReference type="Gene3D" id="3.30.300.30">
    <property type="match status" value="1"/>
</dbReference>
<dbReference type="PANTHER" id="PTHR43767:SF10">
    <property type="entry name" value="SURFACTIN SYNTHASE SUBUNIT 1"/>
    <property type="match status" value="1"/>
</dbReference>
<dbReference type="InterPro" id="IPR050237">
    <property type="entry name" value="ATP-dep_AMP-bd_enzyme"/>
</dbReference>
<dbReference type="AlphaFoldDB" id="A0A844TA08"/>